<dbReference type="InterPro" id="IPR056575">
    <property type="entry name" value="WH_MCM3_C"/>
</dbReference>
<evidence type="ECO:0000256" key="6">
    <source>
        <dbReference type="ARBA" id="ARBA00022806"/>
    </source>
</evidence>
<evidence type="ECO:0000256" key="11">
    <source>
        <dbReference type="RuleBase" id="RU004070"/>
    </source>
</evidence>
<dbReference type="SUPFAM" id="SSF50249">
    <property type="entry name" value="Nucleic acid-binding proteins"/>
    <property type="match status" value="1"/>
</dbReference>
<evidence type="ECO:0000256" key="3">
    <source>
        <dbReference type="ARBA" id="ARBA00022705"/>
    </source>
</evidence>
<keyword evidence="8 11" id="KW-0238">DNA-binding</keyword>
<feature type="domain" description="MCM C-terminal AAA(+) ATPase" evidence="13">
    <location>
        <begin position="211"/>
        <end position="417"/>
    </location>
</feature>
<dbReference type="GO" id="GO:1902975">
    <property type="term" value="P:mitotic DNA replication initiation"/>
    <property type="evidence" value="ECO:0007669"/>
    <property type="project" value="TreeGrafter"/>
</dbReference>
<evidence type="ECO:0000256" key="5">
    <source>
        <dbReference type="ARBA" id="ARBA00022801"/>
    </source>
</evidence>
<dbReference type="GO" id="GO:0006271">
    <property type="term" value="P:DNA strand elongation involved in DNA replication"/>
    <property type="evidence" value="ECO:0007669"/>
    <property type="project" value="TreeGrafter"/>
</dbReference>
<gene>
    <name evidence="14" type="ORF">F0562_013770</name>
</gene>
<keyword evidence="6 12" id="KW-0347">Helicase</keyword>
<evidence type="ECO:0000256" key="9">
    <source>
        <dbReference type="ARBA" id="ARBA00023242"/>
    </source>
</evidence>
<dbReference type="GO" id="GO:0042555">
    <property type="term" value="C:MCM complex"/>
    <property type="evidence" value="ECO:0007669"/>
    <property type="project" value="UniProtKB-UniRule"/>
</dbReference>
<evidence type="ECO:0000256" key="4">
    <source>
        <dbReference type="ARBA" id="ARBA00022741"/>
    </source>
</evidence>
<dbReference type="InterPro" id="IPR031327">
    <property type="entry name" value="MCM"/>
</dbReference>
<dbReference type="Gene3D" id="2.40.50.140">
    <property type="entry name" value="Nucleic acid-binding proteins"/>
    <property type="match status" value="1"/>
</dbReference>
<dbReference type="AlphaFoldDB" id="A0A5J4ZNV1"/>
<dbReference type="Gene3D" id="3.40.50.300">
    <property type="entry name" value="P-loop containing nucleotide triphosphate hydrolases"/>
    <property type="match status" value="1"/>
</dbReference>
<protein>
    <recommendedName>
        <fullName evidence="12">DNA replication licensing factor MCM3</fullName>
        <ecNumber evidence="12">3.6.4.12</ecNumber>
    </recommendedName>
</protein>
<dbReference type="InterPro" id="IPR008046">
    <property type="entry name" value="Mcm3"/>
</dbReference>
<dbReference type="OrthoDB" id="1882346at2759"/>
<sequence length="670" mass="74059">MIHHKRRRFIINISHLFDFKEDRDLARSLLQNPSAYMQPLCDAVTEVARSLDPKYLKEGEQVLVGFEGPFVSRRMTPRELLSSFIGSMVCVEGIVTKCSLVRPKVVKSVHFCPSTGAFTAREYRDITTNMGLPTGSVYPTRDDNWQFIGDRVAIVGIYKALPGKSKGSVNGVFRTVLIANNVSLLNKEANAPIYTPEDINNIKKVSERDDTFDLLANSLAPSIHGHLWIKKAVILLMLGGTEKNLKNGTHLRGDINMMMVGDPSVAKSQLLRAIMNIAPLAISTTGRGSSGVGLTAAVTSDQETGERRLEAGAMVLADRGVVCIDEFDKMNDQDRVAIHEVMEQQTVTIAKAGIHASLNARCSVVAAANPIYGTYDRSLTPTKNIGLPDSLLSRFDLLFIVLDQMDPDIDRKISEHVLRMHRYRSAIDGGEATLDGSSRYGREEEADMGSSVYVKYNRMLHGRKTGRAQKRDTLTIKFLKKYIHYAKHRIQPDLTDEASDGIATAYAELRNASSNAKTAGGTLPITARTLETIIRLSTAHAKLKLSRQVLKSDVEAALKILNFAIYHKELTEMEEPDHSGRGGTTEAMEIDDPPAAQPNISVSPERIESFNSLLGQHVRVHHLDRISIADIETLVNAGAAVPYSREEVIFLLEKLGDNKVMIHEDTVHIL</sequence>
<dbReference type="SMART" id="SM00350">
    <property type="entry name" value="MCM"/>
    <property type="match status" value="1"/>
</dbReference>
<evidence type="ECO:0000256" key="8">
    <source>
        <dbReference type="ARBA" id="ARBA00023125"/>
    </source>
</evidence>
<dbReference type="InterPro" id="IPR001208">
    <property type="entry name" value="MCM_dom"/>
</dbReference>
<accession>A0A5J4ZNV1</accession>
<evidence type="ECO:0000256" key="2">
    <source>
        <dbReference type="ARBA" id="ARBA00008010"/>
    </source>
</evidence>
<dbReference type="Pfam" id="PF23191">
    <property type="entry name" value="WHD_MCM3_C"/>
    <property type="match status" value="1"/>
</dbReference>
<dbReference type="InterPro" id="IPR018525">
    <property type="entry name" value="MCM_CS"/>
</dbReference>
<dbReference type="GO" id="GO:0000347">
    <property type="term" value="C:THO complex"/>
    <property type="evidence" value="ECO:0007669"/>
    <property type="project" value="UniProtKB-ARBA"/>
</dbReference>
<dbReference type="InterPro" id="IPR003593">
    <property type="entry name" value="AAA+_ATPase"/>
</dbReference>
<evidence type="ECO:0000313" key="15">
    <source>
        <dbReference type="Proteomes" id="UP000325577"/>
    </source>
</evidence>
<dbReference type="Pfam" id="PF00493">
    <property type="entry name" value="MCM"/>
    <property type="match status" value="1"/>
</dbReference>
<keyword evidence="3 12" id="KW-0235">DNA replication</keyword>
<comment type="similarity">
    <text evidence="2 11">Belongs to the MCM family.</text>
</comment>
<keyword evidence="15" id="KW-1185">Reference proteome</keyword>
<comment type="catalytic activity">
    <reaction evidence="10 12">
        <text>ATP + H2O = ADP + phosphate + H(+)</text>
        <dbReference type="Rhea" id="RHEA:13065"/>
        <dbReference type="ChEBI" id="CHEBI:15377"/>
        <dbReference type="ChEBI" id="CHEBI:15378"/>
        <dbReference type="ChEBI" id="CHEBI:30616"/>
        <dbReference type="ChEBI" id="CHEBI:43474"/>
        <dbReference type="ChEBI" id="CHEBI:456216"/>
        <dbReference type="EC" id="3.6.4.12"/>
    </reaction>
</comment>
<dbReference type="GO" id="GO:0016887">
    <property type="term" value="F:ATP hydrolysis activity"/>
    <property type="evidence" value="ECO:0007669"/>
    <property type="project" value="RHEA"/>
</dbReference>
<keyword evidence="9 12" id="KW-0539">Nucleus</keyword>
<dbReference type="Gene3D" id="3.30.1640.10">
    <property type="entry name" value="mini-chromosome maintenance (MCM) complex, chain A, domain 1"/>
    <property type="match status" value="1"/>
</dbReference>
<keyword evidence="7 11" id="KW-0067">ATP-binding</keyword>
<name>A0A5J4ZNV1_9ASTE</name>
<dbReference type="EMBL" id="CM018049">
    <property type="protein sequence ID" value="KAA8519514.1"/>
    <property type="molecule type" value="Genomic_DNA"/>
</dbReference>
<evidence type="ECO:0000259" key="13">
    <source>
        <dbReference type="PROSITE" id="PS50051"/>
    </source>
</evidence>
<evidence type="ECO:0000256" key="7">
    <source>
        <dbReference type="ARBA" id="ARBA00022840"/>
    </source>
</evidence>
<dbReference type="InterPro" id="IPR041562">
    <property type="entry name" value="MCM_lid"/>
</dbReference>
<evidence type="ECO:0000313" key="14">
    <source>
        <dbReference type="EMBL" id="KAA8519514.1"/>
    </source>
</evidence>
<keyword evidence="5 12" id="KW-0378">Hydrolase</keyword>
<dbReference type="GO" id="GO:0017116">
    <property type="term" value="F:single-stranded DNA helicase activity"/>
    <property type="evidence" value="ECO:0007669"/>
    <property type="project" value="TreeGrafter"/>
</dbReference>
<organism evidence="14 15">
    <name type="scientific">Nyssa sinensis</name>
    <dbReference type="NCBI Taxonomy" id="561372"/>
    <lineage>
        <taxon>Eukaryota</taxon>
        <taxon>Viridiplantae</taxon>
        <taxon>Streptophyta</taxon>
        <taxon>Embryophyta</taxon>
        <taxon>Tracheophyta</taxon>
        <taxon>Spermatophyta</taxon>
        <taxon>Magnoliopsida</taxon>
        <taxon>eudicotyledons</taxon>
        <taxon>Gunneridae</taxon>
        <taxon>Pentapetalae</taxon>
        <taxon>asterids</taxon>
        <taxon>Cornales</taxon>
        <taxon>Nyssaceae</taxon>
        <taxon>Nyssa</taxon>
    </lineage>
</organism>
<dbReference type="InterPro" id="IPR027925">
    <property type="entry name" value="MCM_N"/>
</dbReference>
<dbReference type="EC" id="3.6.4.12" evidence="12"/>
<dbReference type="GO" id="GO:0005524">
    <property type="term" value="F:ATP binding"/>
    <property type="evidence" value="ECO:0007669"/>
    <property type="project" value="UniProtKB-UniRule"/>
</dbReference>
<evidence type="ECO:0000256" key="1">
    <source>
        <dbReference type="ARBA" id="ARBA00004123"/>
    </source>
</evidence>
<dbReference type="InterPro" id="IPR033762">
    <property type="entry name" value="MCM_OB"/>
</dbReference>
<dbReference type="InterPro" id="IPR012340">
    <property type="entry name" value="NA-bd_OB-fold"/>
</dbReference>
<dbReference type="PROSITE" id="PS00847">
    <property type="entry name" value="MCM_1"/>
    <property type="match status" value="1"/>
</dbReference>
<proteinExistence type="inferred from homology"/>
<keyword evidence="4 11" id="KW-0547">Nucleotide-binding</keyword>
<dbReference type="SUPFAM" id="SSF52540">
    <property type="entry name" value="P-loop containing nucleoside triphosphate hydrolases"/>
    <property type="match status" value="1"/>
</dbReference>
<reference evidence="14 15" key="1">
    <citation type="submission" date="2019-09" db="EMBL/GenBank/DDBJ databases">
        <title>A chromosome-level genome assembly of the Chinese tupelo Nyssa sinensis.</title>
        <authorList>
            <person name="Yang X."/>
            <person name="Kang M."/>
            <person name="Yang Y."/>
            <person name="Xiong H."/>
            <person name="Wang M."/>
            <person name="Zhang Z."/>
            <person name="Wang Z."/>
            <person name="Wu H."/>
            <person name="Ma T."/>
            <person name="Liu J."/>
            <person name="Xi Z."/>
        </authorList>
    </citation>
    <scope>NUCLEOTIDE SEQUENCE [LARGE SCALE GENOMIC DNA]</scope>
    <source>
        <strain evidence="14">J267</strain>
        <tissue evidence="14">Leaf</tissue>
    </source>
</reference>
<dbReference type="Pfam" id="PF14551">
    <property type="entry name" value="MCM_N"/>
    <property type="match status" value="1"/>
</dbReference>
<dbReference type="GO" id="GO:0000727">
    <property type="term" value="P:double-strand break repair via break-induced replication"/>
    <property type="evidence" value="ECO:0007669"/>
    <property type="project" value="TreeGrafter"/>
</dbReference>
<dbReference type="PRINTS" id="PR01657">
    <property type="entry name" value="MCMFAMILY"/>
</dbReference>
<dbReference type="PROSITE" id="PS50051">
    <property type="entry name" value="MCM_2"/>
    <property type="match status" value="1"/>
</dbReference>
<dbReference type="SMART" id="SM00382">
    <property type="entry name" value="AAA"/>
    <property type="match status" value="1"/>
</dbReference>
<evidence type="ECO:0000256" key="10">
    <source>
        <dbReference type="ARBA" id="ARBA00047995"/>
    </source>
</evidence>
<dbReference type="Proteomes" id="UP000325577">
    <property type="component" value="Linkage Group LG6"/>
</dbReference>
<dbReference type="Pfam" id="PF17207">
    <property type="entry name" value="MCM_OB"/>
    <property type="match status" value="1"/>
</dbReference>
<comment type="function">
    <text evidence="12">Acts as component of the MCM2-7 complex (MCM complex) which is the replicative helicase essential for 'once per cell cycle' DNA replication initiation and elongation in eukaryotic cells. The active ATPase sites in the MCM2-7 ring are formed through the interaction surfaces of two neighboring subunits such that a critical structure of a conserved arginine finger motif is provided in trans relative to the ATP-binding site of the Walker A box of the adjacent subunit. The six ATPase active sites, however, are likely to contribute differentially to the complex helicase activity.</text>
</comment>
<dbReference type="PANTHER" id="PTHR11630">
    <property type="entry name" value="DNA REPLICATION LICENSING FACTOR MCM FAMILY MEMBER"/>
    <property type="match status" value="1"/>
</dbReference>
<dbReference type="PANTHER" id="PTHR11630:SF46">
    <property type="entry name" value="DNA REPLICATION LICENSING FACTOR MCM3-RELATED"/>
    <property type="match status" value="1"/>
</dbReference>
<evidence type="ECO:0000256" key="12">
    <source>
        <dbReference type="RuleBase" id="RU368061"/>
    </source>
</evidence>
<dbReference type="CDD" id="cd17754">
    <property type="entry name" value="MCM3"/>
    <property type="match status" value="1"/>
</dbReference>
<dbReference type="InterPro" id="IPR027417">
    <property type="entry name" value="P-loop_NTPase"/>
</dbReference>
<comment type="subunit">
    <text evidence="12">Component of the MCM2-7 complex.</text>
</comment>
<dbReference type="PRINTS" id="PR01659">
    <property type="entry name" value="MCMPROTEIN3"/>
</dbReference>
<dbReference type="GO" id="GO:0003697">
    <property type="term" value="F:single-stranded DNA binding"/>
    <property type="evidence" value="ECO:0007669"/>
    <property type="project" value="TreeGrafter"/>
</dbReference>
<comment type="subcellular location">
    <subcellularLocation>
        <location evidence="1 12">Nucleus</location>
    </subcellularLocation>
</comment>
<dbReference type="Pfam" id="PF17855">
    <property type="entry name" value="MCM_lid"/>
    <property type="match status" value="1"/>
</dbReference>